<accession>A0AAJ1VDI4</accession>
<name>A0AAJ1VDI4_9BACI</name>
<organism evidence="1 2">
    <name type="scientific">Peribacillus frigoritolerans</name>
    <dbReference type="NCBI Taxonomy" id="450367"/>
    <lineage>
        <taxon>Bacteria</taxon>
        <taxon>Bacillati</taxon>
        <taxon>Bacillota</taxon>
        <taxon>Bacilli</taxon>
        <taxon>Bacillales</taxon>
        <taxon>Bacillaceae</taxon>
        <taxon>Peribacillus</taxon>
    </lineage>
</organism>
<evidence type="ECO:0000313" key="1">
    <source>
        <dbReference type="EMBL" id="MDM5285640.1"/>
    </source>
</evidence>
<dbReference type="RefSeq" id="WP_289350539.1">
    <property type="nucleotide sequence ID" value="NZ_JAUCFI010000003.1"/>
</dbReference>
<protein>
    <submittedName>
        <fullName evidence="1">Uncharacterized protein</fullName>
    </submittedName>
</protein>
<dbReference type="Proteomes" id="UP001238973">
    <property type="component" value="Unassembled WGS sequence"/>
</dbReference>
<gene>
    <name evidence="1" type="ORF">QUF85_20390</name>
</gene>
<proteinExistence type="predicted"/>
<comment type="caution">
    <text evidence="1">The sequence shown here is derived from an EMBL/GenBank/DDBJ whole genome shotgun (WGS) entry which is preliminary data.</text>
</comment>
<evidence type="ECO:0000313" key="2">
    <source>
        <dbReference type="Proteomes" id="UP001238973"/>
    </source>
</evidence>
<sequence>MFRDFPHLGMSGGLSTRDLQKGWRPNLVSRVASAISENEAERENG</sequence>
<reference evidence="1" key="1">
    <citation type="submission" date="2023-06" db="EMBL/GenBank/DDBJ databases">
        <title>Comparative genomics of Bacillaceae isolates and their secondary metabolite potential.</title>
        <authorList>
            <person name="Song L."/>
            <person name="Nielsen L.J."/>
            <person name="Mohite O."/>
            <person name="Xu X."/>
            <person name="Weber T."/>
            <person name="Kovacs A.T."/>
        </authorList>
    </citation>
    <scope>NUCLEOTIDE SEQUENCE</scope>
    <source>
        <strain evidence="1">G1S1</strain>
    </source>
</reference>
<dbReference type="EMBL" id="JAUCFI010000003">
    <property type="protein sequence ID" value="MDM5285640.1"/>
    <property type="molecule type" value="Genomic_DNA"/>
</dbReference>
<dbReference type="AlphaFoldDB" id="A0AAJ1VDI4"/>